<evidence type="ECO:0000313" key="8">
    <source>
        <dbReference type="EMBL" id="CAB5031280.1"/>
    </source>
</evidence>
<dbReference type="Pfam" id="PF09335">
    <property type="entry name" value="VTT_dom"/>
    <property type="match status" value="1"/>
</dbReference>
<feature type="transmembrane region" description="Helical" evidence="6">
    <location>
        <begin position="183"/>
        <end position="204"/>
    </location>
</feature>
<accession>A0A6J7RS85</accession>
<evidence type="ECO:0000259" key="7">
    <source>
        <dbReference type="Pfam" id="PF09335"/>
    </source>
</evidence>
<gene>
    <name evidence="8" type="ORF">UFOPK4175_00351</name>
</gene>
<feature type="transmembrane region" description="Helical" evidence="6">
    <location>
        <begin position="27"/>
        <end position="45"/>
    </location>
</feature>
<feature type="domain" description="VTT" evidence="7">
    <location>
        <begin position="45"/>
        <end position="170"/>
    </location>
</feature>
<evidence type="ECO:0000256" key="1">
    <source>
        <dbReference type="ARBA" id="ARBA00004651"/>
    </source>
</evidence>
<name>A0A6J7RS85_9ZZZZ</name>
<feature type="transmembrane region" description="Helical" evidence="6">
    <location>
        <begin position="151"/>
        <end position="171"/>
    </location>
</feature>
<dbReference type="PANTHER" id="PTHR42709">
    <property type="entry name" value="ALKALINE PHOSPHATASE LIKE PROTEIN"/>
    <property type="match status" value="1"/>
</dbReference>
<keyword evidence="2" id="KW-1003">Cell membrane</keyword>
<evidence type="ECO:0000256" key="5">
    <source>
        <dbReference type="ARBA" id="ARBA00023136"/>
    </source>
</evidence>
<evidence type="ECO:0000256" key="6">
    <source>
        <dbReference type="SAM" id="Phobius"/>
    </source>
</evidence>
<feature type="transmembrane region" description="Helical" evidence="6">
    <location>
        <begin position="65"/>
        <end position="84"/>
    </location>
</feature>
<evidence type="ECO:0000256" key="4">
    <source>
        <dbReference type="ARBA" id="ARBA00022989"/>
    </source>
</evidence>
<dbReference type="InterPro" id="IPR032816">
    <property type="entry name" value="VTT_dom"/>
</dbReference>
<dbReference type="InterPro" id="IPR051311">
    <property type="entry name" value="DedA_domain"/>
</dbReference>
<dbReference type="GO" id="GO:0005886">
    <property type="term" value="C:plasma membrane"/>
    <property type="evidence" value="ECO:0007669"/>
    <property type="project" value="UniProtKB-SubCell"/>
</dbReference>
<keyword evidence="5 6" id="KW-0472">Membrane</keyword>
<keyword evidence="3 6" id="KW-0812">Transmembrane</keyword>
<evidence type="ECO:0000256" key="2">
    <source>
        <dbReference type="ARBA" id="ARBA00022475"/>
    </source>
</evidence>
<sequence>MPFSTLIVLAAITDKLADWATGVVGDLGLTGIFVLMTLESMCIPIPSEPTMLFAGFNVDQGAYSFLAVVSVGVAANVLGSWIAYGFGRFGRLELIERHGKWLHITPGRLEQADRWFANYGGWAVFFSRMLPIVRTFISLPAGVARMPFGRFTLYTFLGCIPWMAGLTYLGMTVGNNWEEWKGYLHYIDYLVAVIIVAGAVYLFMRWWRSRGDSADAPAG</sequence>
<proteinExistence type="predicted"/>
<feature type="transmembrane region" description="Helical" evidence="6">
    <location>
        <begin position="119"/>
        <end position="139"/>
    </location>
</feature>
<comment type="subcellular location">
    <subcellularLocation>
        <location evidence="1">Cell membrane</location>
        <topology evidence="1">Multi-pass membrane protein</topology>
    </subcellularLocation>
</comment>
<reference evidence="8" key="1">
    <citation type="submission" date="2020-05" db="EMBL/GenBank/DDBJ databases">
        <authorList>
            <person name="Chiriac C."/>
            <person name="Salcher M."/>
            <person name="Ghai R."/>
            <person name="Kavagutti S V."/>
        </authorList>
    </citation>
    <scope>NUCLEOTIDE SEQUENCE</scope>
</reference>
<dbReference type="PANTHER" id="PTHR42709:SF6">
    <property type="entry name" value="UNDECAPRENYL PHOSPHATE TRANSPORTER A"/>
    <property type="match status" value="1"/>
</dbReference>
<keyword evidence="4 6" id="KW-1133">Transmembrane helix</keyword>
<dbReference type="EMBL" id="CAFBPX010000042">
    <property type="protein sequence ID" value="CAB5031280.1"/>
    <property type="molecule type" value="Genomic_DNA"/>
</dbReference>
<dbReference type="AlphaFoldDB" id="A0A6J7RS85"/>
<organism evidence="8">
    <name type="scientific">freshwater metagenome</name>
    <dbReference type="NCBI Taxonomy" id="449393"/>
    <lineage>
        <taxon>unclassified sequences</taxon>
        <taxon>metagenomes</taxon>
        <taxon>ecological metagenomes</taxon>
    </lineage>
</organism>
<protein>
    <submittedName>
        <fullName evidence="8">Unannotated protein</fullName>
    </submittedName>
</protein>
<evidence type="ECO:0000256" key="3">
    <source>
        <dbReference type="ARBA" id="ARBA00022692"/>
    </source>
</evidence>